<dbReference type="Gene3D" id="3.40.50.720">
    <property type="entry name" value="NAD(P)-binding Rossmann-like Domain"/>
    <property type="match status" value="1"/>
</dbReference>
<feature type="domain" description="Gfo/Idh/MocA-like oxidoreductase C-terminal" evidence="4">
    <location>
        <begin position="146"/>
        <end position="351"/>
    </location>
</feature>
<organism evidence="5 6">
    <name type="scientific">Teichococcus vastitatis</name>
    <dbReference type="NCBI Taxonomy" id="2307076"/>
    <lineage>
        <taxon>Bacteria</taxon>
        <taxon>Pseudomonadati</taxon>
        <taxon>Pseudomonadota</taxon>
        <taxon>Alphaproteobacteria</taxon>
        <taxon>Acetobacterales</taxon>
        <taxon>Roseomonadaceae</taxon>
        <taxon>Roseomonas</taxon>
    </lineage>
</organism>
<protein>
    <submittedName>
        <fullName evidence="5">Oxidoreductase</fullName>
    </submittedName>
</protein>
<dbReference type="Gene3D" id="3.30.360.10">
    <property type="entry name" value="Dihydrodipicolinate Reductase, domain 2"/>
    <property type="match status" value="1"/>
</dbReference>
<evidence type="ECO:0000259" key="4">
    <source>
        <dbReference type="Pfam" id="PF02894"/>
    </source>
</evidence>
<evidence type="ECO:0000313" key="6">
    <source>
        <dbReference type="Proteomes" id="UP001201985"/>
    </source>
</evidence>
<accession>A0ABS9W613</accession>
<dbReference type="InterPro" id="IPR004104">
    <property type="entry name" value="Gfo/Idh/MocA-like_OxRdtase_C"/>
</dbReference>
<dbReference type="PANTHER" id="PTHR43708:SF5">
    <property type="entry name" value="CONSERVED EXPRESSED OXIDOREDUCTASE (EUROFUNG)-RELATED"/>
    <property type="match status" value="1"/>
</dbReference>
<keyword evidence="2" id="KW-0560">Oxidoreductase</keyword>
<dbReference type="EMBL" id="JALBUU010000004">
    <property type="protein sequence ID" value="MCI0754729.1"/>
    <property type="molecule type" value="Genomic_DNA"/>
</dbReference>
<evidence type="ECO:0000256" key="2">
    <source>
        <dbReference type="ARBA" id="ARBA00023002"/>
    </source>
</evidence>
<dbReference type="Proteomes" id="UP001201985">
    <property type="component" value="Unassembled WGS sequence"/>
</dbReference>
<proteinExistence type="inferred from homology"/>
<dbReference type="InterPro" id="IPR051317">
    <property type="entry name" value="Gfo/Idh/MocA_oxidoreduct"/>
</dbReference>
<dbReference type="Pfam" id="PF02894">
    <property type="entry name" value="GFO_IDH_MocA_C"/>
    <property type="match status" value="1"/>
</dbReference>
<evidence type="ECO:0000313" key="5">
    <source>
        <dbReference type="EMBL" id="MCI0754729.1"/>
    </source>
</evidence>
<reference evidence="5 6" key="1">
    <citation type="submission" date="2022-03" db="EMBL/GenBank/DDBJ databases">
        <title>Complete genome analysis of Roseomonas KG 17.1 : a prolific producer of plant growth promoters.</title>
        <authorList>
            <person name="Saadouli I."/>
            <person name="Najjari A."/>
            <person name="Mosbah A."/>
            <person name="Ouzari H.I."/>
        </authorList>
    </citation>
    <scope>NUCLEOTIDE SEQUENCE [LARGE SCALE GENOMIC DNA]</scope>
    <source>
        <strain evidence="5 6">KG17-1</strain>
    </source>
</reference>
<dbReference type="PANTHER" id="PTHR43708">
    <property type="entry name" value="CONSERVED EXPRESSED OXIDOREDUCTASE (EUROFUNG)"/>
    <property type="match status" value="1"/>
</dbReference>
<dbReference type="SUPFAM" id="SSF55347">
    <property type="entry name" value="Glyceraldehyde-3-phosphate dehydrogenase-like, C-terminal domain"/>
    <property type="match status" value="1"/>
</dbReference>
<feature type="domain" description="Gfo/Idh/MocA-like oxidoreductase N-terminal" evidence="3">
    <location>
        <begin position="17"/>
        <end position="134"/>
    </location>
</feature>
<name>A0ABS9W613_9PROT</name>
<dbReference type="SUPFAM" id="SSF51735">
    <property type="entry name" value="NAD(P)-binding Rossmann-fold domains"/>
    <property type="match status" value="1"/>
</dbReference>
<dbReference type="Pfam" id="PF01408">
    <property type="entry name" value="GFO_IDH_MocA"/>
    <property type="match status" value="1"/>
</dbReference>
<keyword evidence="6" id="KW-1185">Reference proteome</keyword>
<dbReference type="InterPro" id="IPR000683">
    <property type="entry name" value="Gfo/Idh/MocA-like_OxRdtase_N"/>
</dbReference>
<comment type="caution">
    <text evidence="5">The sequence shown here is derived from an EMBL/GenBank/DDBJ whole genome shotgun (WGS) entry which is preliminary data.</text>
</comment>
<dbReference type="NCBIfam" id="NF008607">
    <property type="entry name" value="PRK11579.1"/>
    <property type="match status" value="1"/>
</dbReference>
<evidence type="ECO:0000256" key="1">
    <source>
        <dbReference type="ARBA" id="ARBA00010928"/>
    </source>
</evidence>
<gene>
    <name evidence="5" type="ORF">MON41_13275</name>
</gene>
<dbReference type="InterPro" id="IPR036291">
    <property type="entry name" value="NAD(P)-bd_dom_sf"/>
</dbReference>
<sequence>MVQIMRRAALHGSEEPVRVGLIGYGFAGRIFHAPLITATPGLQLKAVMTRRTAAAGVEMMGAALVPDPQQLIARADVDVVVIATPNDSHAPLARAALLAGKHVVVEKPFALNLPEAEELAALAARQELMLTVFHNRRWDSDFLTLREVVRRGDVGRPVQLESHFDRFRPEVLDRWRERGPGSGLWNDLGSHLVDQAVQLFGRPRALLAELASMRDGAQADDYVHAVLIYDRLRVILHATALAAAPPPRFVLHGTEGSFVIHGLDPQEEALKAGTIPGSSGWGLGTPDGRLIARNGEHPVSLLAGNYRAFYEGLRDAVRGEAGPPVSLAGSLEVMRLLDAGRESNAGGCRVMIKDAP</sequence>
<evidence type="ECO:0000259" key="3">
    <source>
        <dbReference type="Pfam" id="PF01408"/>
    </source>
</evidence>
<comment type="similarity">
    <text evidence="1">Belongs to the Gfo/Idh/MocA family.</text>
</comment>
<dbReference type="RefSeq" id="WP_241793020.1">
    <property type="nucleotide sequence ID" value="NZ_JALBUU010000004.1"/>
</dbReference>